<dbReference type="FunFam" id="3.30.160.60:FF:001527">
    <property type="entry name" value="Zinc finger protein"/>
    <property type="match status" value="1"/>
</dbReference>
<dbReference type="GO" id="GO:0005634">
    <property type="term" value="C:nucleus"/>
    <property type="evidence" value="ECO:0007669"/>
    <property type="project" value="UniProtKB-SubCell"/>
</dbReference>
<dbReference type="FunFam" id="3.30.160.60:FF:001228">
    <property type="entry name" value="Zinc finger protein 236"/>
    <property type="match status" value="1"/>
</dbReference>
<keyword evidence="9" id="KW-0804">Transcription</keyword>
<dbReference type="InterPro" id="IPR036236">
    <property type="entry name" value="Znf_C2H2_sf"/>
</dbReference>
<dbReference type="EMBL" id="GECZ01011931">
    <property type="protein sequence ID" value="JAS57838.1"/>
    <property type="molecule type" value="Transcribed_RNA"/>
</dbReference>
<keyword evidence="8" id="KW-0238">DNA-binding</keyword>
<organism evidence="15">
    <name type="scientific">Cuerna arida</name>
    <dbReference type="NCBI Taxonomy" id="1464854"/>
    <lineage>
        <taxon>Eukaryota</taxon>
        <taxon>Metazoa</taxon>
        <taxon>Ecdysozoa</taxon>
        <taxon>Arthropoda</taxon>
        <taxon>Hexapoda</taxon>
        <taxon>Insecta</taxon>
        <taxon>Pterygota</taxon>
        <taxon>Neoptera</taxon>
        <taxon>Paraneoptera</taxon>
        <taxon>Hemiptera</taxon>
        <taxon>Auchenorrhyncha</taxon>
        <taxon>Membracoidea</taxon>
        <taxon>Cicadellidae</taxon>
        <taxon>Cicadellinae</taxon>
        <taxon>Proconiini</taxon>
        <taxon>Cuerna</taxon>
    </lineage>
</organism>
<evidence type="ECO:0000256" key="2">
    <source>
        <dbReference type="ARBA" id="ARBA00006991"/>
    </source>
</evidence>
<evidence type="ECO:0000256" key="7">
    <source>
        <dbReference type="ARBA" id="ARBA00023015"/>
    </source>
</evidence>
<dbReference type="GO" id="GO:0001228">
    <property type="term" value="F:DNA-binding transcription activator activity, RNA polymerase II-specific"/>
    <property type="evidence" value="ECO:0007669"/>
    <property type="project" value="TreeGrafter"/>
</dbReference>
<feature type="domain" description="C2H2-type" evidence="13">
    <location>
        <begin position="189"/>
        <end position="216"/>
    </location>
</feature>
<evidence type="ECO:0000259" key="13">
    <source>
        <dbReference type="PROSITE" id="PS50157"/>
    </source>
</evidence>
<dbReference type="Pfam" id="PF00096">
    <property type="entry name" value="zf-C2H2"/>
    <property type="match status" value="6"/>
</dbReference>
<feature type="domain" description="C2H2-type" evidence="13">
    <location>
        <begin position="274"/>
        <end position="300"/>
    </location>
</feature>
<proteinExistence type="inferred from homology"/>
<feature type="domain" description="C2H2-type" evidence="13">
    <location>
        <begin position="246"/>
        <end position="273"/>
    </location>
</feature>
<dbReference type="Gene3D" id="3.30.160.60">
    <property type="entry name" value="Classic Zinc Finger"/>
    <property type="match status" value="6"/>
</dbReference>
<sequence length="300" mass="35262">MSAQKRKRETAPWKIWLAEPKISPPKSNYCCDICSKTFQKKYSLNRHKIEVHGKEEYEKVPALEVKDKEMSSTSNGKLHVPINNECKITELKIEKDDVESSKENMKMRTRRRILKCDKCSRSFSKETALLKHMENEHHSKTSEEEDESTEPELPGDEEKNICCSECEKRFKYLSDLTAHFRVHSGEKPFVCETCKKSFTQKSHLTRHKSIHEKNSNKFKCNVCKMKFRLKAYLTVHLNTHNPQKSHKCEQCGAKFNHRSNLNTHKKIHLGIREFVCTICKKDFTLKNHLQYHLLSIHNET</sequence>
<evidence type="ECO:0000256" key="9">
    <source>
        <dbReference type="ARBA" id="ARBA00023163"/>
    </source>
</evidence>
<dbReference type="SUPFAM" id="SSF57667">
    <property type="entry name" value="beta-beta-alpha zinc fingers"/>
    <property type="match status" value="4"/>
</dbReference>
<dbReference type="SMART" id="SM00355">
    <property type="entry name" value="ZnF_C2H2"/>
    <property type="match status" value="7"/>
</dbReference>
<keyword evidence="6" id="KW-0862">Zinc</keyword>
<name>A0A1B6G5Y2_9HEMI</name>
<dbReference type="GO" id="GO:0000978">
    <property type="term" value="F:RNA polymerase II cis-regulatory region sequence-specific DNA binding"/>
    <property type="evidence" value="ECO:0007669"/>
    <property type="project" value="TreeGrafter"/>
</dbReference>
<evidence type="ECO:0000256" key="10">
    <source>
        <dbReference type="ARBA" id="ARBA00023242"/>
    </source>
</evidence>
<evidence type="ECO:0000256" key="8">
    <source>
        <dbReference type="ARBA" id="ARBA00023125"/>
    </source>
</evidence>
<feature type="region of interest" description="Disordered" evidence="12">
    <location>
        <begin position="134"/>
        <end position="157"/>
    </location>
</feature>
<keyword evidence="3" id="KW-0479">Metal-binding</keyword>
<dbReference type="PANTHER" id="PTHR24393:SF15">
    <property type="entry name" value="IP01243P-RELATED"/>
    <property type="match status" value="1"/>
</dbReference>
<evidence type="ECO:0000256" key="1">
    <source>
        <dbReference type="ARBA" id="ARBA00004123"/>
    </source>
</evidence>
<feature type="domain" description="C2H2-type" evidence="13">
    <location>
        <begin position="29"/>
        <end position="57"/>
    </location>
</feature>
<dbReference type="InterPro" id="IPR013087">
    <property type="entry name" value="Znf_C2H2_type"/>
</dbReference>
<evidence type="ECO:0000256" key="4">
    <source>
        <dbReference type="ARBA" id="ARBA00022737"/>
    </source>
</evidence>
<evidence type="ECO:0000256" key="5">
    <source>
        <dbReference type="ARBA" id="ARBA00022771"/>
    </source>
</evidence>
<keyword evidence="4" id="KW-0677">Repeat</keyword>
<dbReference type="PROSITE" id="PS50157">
    <property type="entry name" value="ZINC_FINGER_C2H2_2"/>
    <property type="match status" value="7"/>
</dbReference>
<feature type="domain" description="C2H2-type" evidence="13">
    <location>
        <begin position="161"/>
        <end position="188"/>
    </location>
</feature>
<dbReference type="Pfam" id="PF13912">
    <property type="entry name" value="zf-C2H2_6"/>
    <property type="match status" value="1"/>
</dbReference>
<evidence type="ECO:0000256" key="6">
    <source>
        <dbReference type="ARBA" id="ARBA00022833"/>
    </source>
</evidence>
<dbReference type="PROSITE" id="PS00028">
    <property type="entry name" value="ZINC_FINGER_C2H2_1"/>
    <property type="match status" value="7"/>
</dbReference>
<evidence type="ECO:0000256" key="11">
    <source>
        <dbReference type="PROSITE-ProRule" id="PRU00042"/>
    </source>
</evidence>
<accession>A0A1B6G5Y2</accession>
<evidence type="ECO:0000256" key="12">
    <source>
        <dbReference type="SAM" id="MobiDB-lite"/>
    </source>
</evidence>
<feature type="compositionally biased region" description="Acidic residues" evidence="12">
    <location>
        <begin position="143"/>
        <end position="155"/>
    </location>
</feature>
<dbReference type="GO" id="GO:0008270">
    <property type="term" value="F:zinc ion binding"/>
    <property type="evidence" value="ECO:0007669"/>
    <property type="project" value="UniProtKB-KW"/>
</dbReference>
<evidence type="ECO:0000256" key="3">
    <source>
        <dbReference type="ARBA" id="ARBA00022723"/>
    </source>
</evidence>
<feature type="domain" description="C2H2-type" evidence="13">
    <location>
        <begin position="114"/>
        <end position="142"/>
    </location>
</feature>
<comment type="similarity">
    <text evidence="2">Belongs to the krueppel C2H2-type zinc-finger protein family.</text>
</comment>
<dbReference type="FunFam" id="3.30.160.60:FF:000145">
    <property type="entry name" value="Zinc finger protein 574"/>
    <property type="match status" value="1"/>
</dbReference>
<dbReference type="EMBL" id="GECZ01027529">
    <property type="protein sequence ID" value="JAS42240.1"/>
    <property type="molecule type" value="Transcribed_RNA"/>
</dbReference>
<dbReference type="AlphaFoldDB" id="A0A1B6G5Y2"/>
<evidence type="ECO:0000313" key="15">
    <source>
        <dbReference type="EMBL" id="JAS57838.1"/>
    </source>
</evidence>
<reference evidence="15" key="1">
    <citation type="submission" date="2015-11" db="EMBL/GenBank/DDBJ databases">
        <title>De novo transcriptome assembly of four potential Pierce s Disease insect vectors from Arizona vineyards.</title>
        <authorList>
            <person name="Tassone E.E."/>
        </authorList>
    </citation>
    <scope>NUCLEOTIDE SEQUENCE</scope>
</reference>
<protein>
    <recommendedName>
        <fullName evidence="13">C2H2-type domain-containing protein</fullName>
    </recommendedName>
</protein>
<comment type="subcellular location">
    <subcellularLocation>
        <location evidence="1">Nucleus</location>
    </subcellularLocation>
</comment>
<dbReference type="PANTHER" id="PTHR24393">
    <property type="entry name" value="ZINC FINGER PROTEIN"/>
    <property type="match status" value="1"/>
</dbReference>
<keyword evidence="10" id="KW-0539">Nucleus</keyword>
<feature type="domain" description="C2H2-type" evidence="13">
    <location>
        <begin position="218"/>
        <end position="245"/>
    </location>
</feature>
<keyword evidence="5 11" id="KW-0863">Zinc-finger</keyword>
<evidence type="ECO:0000313" key="14">
    <source>
        <dbReference type="EMBL" id="JAS42240.1"/>
    </source>
</evidence>
<gene>
    <name evidence="15" type="ORF">g.9447</name>
    <name evidence="14" type="ORF">g.9448</name>
</gene>
<keyword evidence="7" id="KW-0805">Transcription regulation</keyword>